<dbReference type="EnsemblMetazoa" id="PPAI002575-RA">
    <property type="protein sequence ID" value="PPAI002575-PA"/>
    <property type="gene ID" value="PPAI002575"/>
</dbReference>
<dbReference type="PROSITE" id="PS50088">
    <property type="entry name" value="ANK_REPEAT"/>
    <property type="match status" value="2"/>
</dbReference>
<evidence type="ECO:0000313" key="3">
    <source>
        <dbReference type="EnsemblMetazoa" id="PPAI002575-PA"/>
    </source>
</evidence>
<proteinExistence type="predicted"/>
<organism evidence="3 4">
    <name type="scientific">Phlebotomus papatasi</name>
    <name type="common">Sandfly</name>
    <dbReference type="NCBI Taxonomy" id="29031"/>
    <lineage>
        <taxon>Eukaryota</taxon>
        <taxon>Metazoa</taxon>
        <taxon>Ecdysozoa</taxon>
        <taxon>Arthropoda</taxon>
        <taxon>Hexapoda</taxon>
        <taxon>Insecta</taxon>
        <taxon>Pterygota</taxon>
        <taxon>Neoptera</taxon>
        <taxon>Endopterygota</taxon>
        <taxon>Diptera</taxon>
        <taxon>Nematocera</taxon>
        <taxon>Psychodoidea</taxon>
        <taxon>Psychodidae</taxon>
        <taxon>Phlebotomus</taxon>
        <taxon>Phlebotomus</taxon>
    </lineage>
</organism>
<dbReference type="VEuPathDB" id="VectorBase:PPAPM1_012276"/>
<evidence type="ECO:0000256" key="1">
    <source>
        <dbReference type="ARBA" id="ARBA00022737"/>
    </source>
</evidence>
<dbReference type="SMART" id="SM00248">
    <property type="entry name" value="ANK"/>
    <property type="match status" value="4"/>
</dbReference>
<evidence type="ECO:0000256" key="2">
    <source>
        <dbReference type="ARBA" id="ARBA00023043"/>
    </source>
</evidence>
<dbReference type="SUPFAM" id="SSF48403">
    <property type="entry name" value="Ankyrin repeat"/>
    <property type="match status" value="1"/>
</dbReference>
<evidence type="ECO:0000313" key="4">
    <source>
        <dbReference type="Proteomes" id="UP000092462"/>
    </source>
</evidence>
<dbReference type="InterPro" id="IPR050745">
    <property type="entry name" value="Multifunctional_regulatory"/>
</dbReference>
<dbReference type="VEuPathDB" id="VectorBase:PPAI002575"/>
<dbReference type="InterPro" id="IPR002110">
    <property type="entry name" value="Ankyrin_rpt"/>
</dbReference>
<sequence length="149" mass="16479">MSLTAKPTSRLVRMTVTTAEDDYKDCVQLLLDAGAKIDVRNHLDQTPLILACLGQATSTLELLIKRGADVHTIYKDGRTALHAAIVKDNKSWDCAKMLLRAGVDVNRPDNYGYTPVHIAALNEFSSCVHMLIGKSDKTQFPQEAINLRK</sequence>
<dbReference type="EMBL" id="AJVK01025031">
    <property type="status" value="NOT_ANNOTATED_CDS"/>
    <property type="molecule type" value="Genomic_DNA"/>
</dbReference>
<dbReference type="EMBL" id="AJVK01025030">
    <property type="status" value="NOT_ANNOTATED_CDS"/>
    <property type="molecule type" value="Genomic_DNA"/>
</dbReference>
<dbReference type="AlphaFoldDB" id="A0A1B0D518"/>
<dbReference type="PANTHER" id="PTHR24189:SF63">
    <property type="entry name" value="ANKYRIN"/>
    <property type="match status" value="1"/>
</dbReference>
<dbReference type="Pfam" id="PF00023">
    <property type="entry name" value="Ank"/>
    <property type="match status" value="1"/>
</dbReference>
<dbReference type="InterPro" id="IPR036770">
    <property type="entry name" value="Ankyrin_rpt-contain_sf"/>
</dbReference>
<keyword evidence="2" id="KW-0040">ANK repeat</keyword>
<dbReference type="Proteomes" id="UP000092462">
    <property type="component" value="Unassembled WGS sequence"/>
</dbReference>
<dbReference type="EMBL" id="AJVK01025032">
    <property type="status" value="NOT_ANNOTATED_CDS"/>
    <property type="molecule type" value="Genomic_DNA"/>
</dbReference>
<accession>A0A1B0D518</accession>
<protein>
    <submittedName>
        <fullName evidence="3">Uncharacterized protein</fullName>
    </submittedName>
</protein>
<dbReference type="Gene3D" id="1.25.40.20">
    <property type="entry name" value="Ankyrin repeat-containing domain"/>
    <property type="match status" value="1"/>
</dbReference>
<dbReference type="Pfam" id="PF12796">
    <property type="entry name" value="Ank_2"/>
    <property type="match status" value="1"/>
</dbReference>
<keyword evidence="1" id="KW-0677">Repeat</keyword>
<keyword evidence="4" id="KW-1185">Reference proteome</keyword>
<name>A0A1B0D518_PHLPP</name>
<dbReference type="PROSITE" id="PS50297">
    <property type="entry name" value="ANK_REP_REGION"/>
    <property type="match status" value="1"/>
</dbReference>
<reference evidence="3" key="1">
    <citation type="submission" date="2022-08" db="UniProtKB">
        <authorList>
            <consortium name="EnsemblMetazoa"/>
        </authorList>
    </citation>
    <scope>IDENTIFICATION</scope>
    <source>
        <strain evidence="3">Israel</strain>
    </source>
</reference>
<dbReference type="PANTHER" id="PTHR24189">
    <property type="entry name" value="MYOTROPHIN"/>
    <property type="match status" value="1"/>
</dbReference>